<proteinExistence type="inferred from homology"/>
<comment type="function">
    <text evidence="9">Catalyzes the transfer of the phosphoribosyl group of 5-phosphorylribose-1-pyrophosphate (PRPP) to anthranilate to yield N-(5'-phosphoribosyl)-anthranilate (PRA).</text>
</comment>
<accession>A0A1C0A5B8</accession>
<dbReference type="InterPro" id="IPR036320">
    <property type="entry name" value="Glycosyl_Trfase_fam3_N_dom_sf"/>
</dbReference>
<dbReference type="InterPro" id="IPR000312">
    <property type="entry name" value="Glycosyl_Trfase_fam3"/>
</dbReference>
<feature type="binding site" evidence="9">
    <location>
        <position position="110"/>
    </location>
    <ligand>
        <name>anthranilate</name>
        <dbReference type="ChEBI" id="CHEBI:16567"/>
        <label>1</label>
    </ligand>
</feature>
<keyword evidence="13" id="KW-1185">Reference proteome</keyword>
<gene>
    <name evidence="9" type="primary">trpD</name>
    <name evidence="12" type="ORF">U472_13325</name>
</gene>
<dbReference type="GO" id="GO:0000287">
    <property type="term" value="F:magnesium ion binding"/>
    <property type="evidence" value="ECO:0007669"/>
    <property type="project" value="UniProtKB-UniRule"/>
</dbReference>
<comment type="pathway">
    <text evidence="1 9">Amino-acid biosynthesis; L-tryptophan biosynthesis; L-tryptophan from chorismate: step 2/5.</text>
</comment>
<feature type="binding site" evidence="9">
    <location>
        <position position="91"/>
    </location>
    <ligand>
        <name>Mg(2+)</name>
        <dbReference type="ChEBI" id="CHEBI:18420"/>
        <label>1</label>
    </ligand>
</feature>
<dbReference type="InterPro" id="IPR017459">
    <property type="entry name" value="Glycosyl_Trfase_fam3_N_dom"/>
</dbReference>
<feature type="binding site" evidence="9">
    <location>
        <begin position="107"/>
        <end position="115"/>
    </location>
    <ligand>
        <name>5-phospho-alpha-D-ribose 1-diphosphate</name>
        <dbReference type="ChEBI" id="CHEBI:58017"/>
    </ligand>
</feature>
<evidence type="ECO:0000256" key="4">
    <source>
        <dbReference type="ARBA" id="ARBA00022679"/>
    </source>
</evidence>
<dbReference type="RefSeq" id="WP_068719244.1">
    <property type="nucleotide sequence ID" value="NZ_LWDV01000010.1"/>
</dbReference>
<dbReference type="FunFam" id="3.40.1030.10:FF:000002">
    <property type="entry name" value="Anthranilate phosphoribosyltransferase"/>
    <property type="match status" value="1"/>
</dbReference>
<comment type="similarity">
    <text evidence="9">Belongs to the anthranilate phosphoribosyltransferase family.</text>
</comment>
<dbReference type="Pfam" id="PF00591">
    <property type="entry name" value="Glycos_transf_3"/>
    <property type="match status" value="1"/>
</dbReference>
<feature type="binding site" evidence="9">
    <location>
        <begin position="89"/>
        <end position="92"/>
    </location>
    <ligand>
        <name>5-phospho-alpha-D-ribose 1-diphosphate</name>
        <dbReference type="ChEBI" id="CHEBI:58017"/>
    </ligand>
</feature>
<comment type="caution">
    <text evidence="9">Lacks conserved residue(s) required for the propagation of feature annotation.</text>
</comment>
<comment type="similarity">
    <text evidence="8">In the C-terminal section; belongs to the anthranilate phosphoribosyltransferase family.</text>
</comment>
<dbReference type="InterPro" id="IPR035902">
    <property type="entry name" value="Nuc_phospho_transferase"/>
</dbReference>
<evidence type="ECO:0000256" key="1">
    <source>
        <dbReference type="ARBA" id="ARBA00004907"/>
    </source>
</evidence>
<feature type="binding site" evidence="9">
    <location>
        <begin position="82"/>
        <end position="83"/>
    </location>
    <ligand>
        <name>5-phospho-alpha-D-ribose 1-diphosphate</name>
        <dbReference type="ChEBI" id="CHEBI:58017"/>
    </ligand>
</feature>
<dbReference type="Proteomes" id="UP000093514">
    <property type="component" value="Unassembled WGS sequence"/>
</dbReference>
<protein>
    <recommendedName>
        <fullName evidence="9">Anthranilate phosphoribosyltransferase</fullName>
        <ecNumber evidence="9">2.4.2.18</ecNumber>
    </recommendedName>
</protein>
<reference evidence="12 13" key="2">
    <citation type="submission" date="2016-08" db="EMBL/GenBank/DDBJ databases">
        <title>Orenia metallireducens sp. nov. strain Z6, a Novel Metal-reducing Firmicute from the Deep Subsurface.</title>
        <authorList>
            <person name="Maxim B.I."/>
            <person name="Kenneth K."/>
            <person name="Flynn T.M."/>
            <person name="Oloughlin E.J."/>
            <person name="Locke R.A."/>
            <person name="Weber J.R."/>
            <person name="Egan S.M."/>
            <person name="Mackie R.I."/>
            <person name="Cann I.K."/>
        </authorList>
    </citation>
    <scope>NUCLEOTIDE SEQUENCE [LARGE SCALE GENOMIC DNA]</scope>
    <source>
        <strain evidence="12 13">Z6</strain>
    </source>
</reference>
<dbReference type="Gene3D" id="1.20.970.10">
    <property type="entry name" value="Transferase, Pyrimidine Nucleoside Phosphorylase, Chain C"/>
    <property type="match status" value="1"/>
</dbReference>
<evidence type="ECO:0000313" key="13">
    <source>
        <dbReference type="Proteomes" id="UP000093514"/>
    </source>
</evidence>
<feature type="binding site" evidence="9">
    <location>
        <position position="224"/>
    </location>
    <ligand>
        <name>Mg(2+)</name>
        <dbReference type="ChEBI" id="CHEBI:18420"/>
        <label>2</label>
    </ligand>
</feature>
<dbReference type="GO" id="GO:0004048">
    <property type="term" value="F:anthranilate phosphoribosyltransferase activity"/>
    <property type="evidence" value="ECO:0007669"/>
    <property type="project" value="UniProtKB-UniRule"/>
</dbReference>
<evidence type="ECO:0000256" key="8">
    <source>
        <dbReference type="ARBA" id="ARBA00061188"/>
    </source>
</evidence>
<keyword evidence="2 9" id="KW-0028">Amino-acid biosynthesis</keyword>
<evidence type="ECO:0000259" key="10">
    <source>
        <dbReference type="Pfam" id="PF00591"/>
    </source>
</evidence>
<comment type="caution">
    <text evidence="12">The sequence shown here is derived from an EMBL/GenBank/DDBJ whole genome shotgun (WGS) entry which is preliminary data.</text>
</comment>
<keyword evidence="4 9" id="KW-0808">Transferase</keyword>
<comment type="cofactor">
    <cofactor evidence="9">
        <name>Mg(2+)</name>
        <dbReference type="ChEBI" id="CHEBI:18420"/>
    </cofactor>
    <text evidence="9">Binds 2 magnesium ions per monomer.</text>
</comment>
<feature type="binding site" evidence="9">
    <location>
        <position position="225"/>
    </location>
    <ligand>
        <name>Mg(2+)</name>
        <dbReference type="ChEBI" id="CHEBI:18420"/>
        <label>1</label>
    </ligand>
</feature>
<evidence type="ECO:0000259" key="11">
    <source>
        <dbReference type="Pfam" id="PF02885"/>
    </source>
</evidence>
<dbReference type="Pfam" id="PF02885">
    <property type="entry name" value="Glycos_trans_3N"/>
    <property type="match status" value="1"/>
</dbReference>
<keyword evidence="5 9" id="KW-0822">Tryptophan biosynthesis</keyword>
<reference evidence="13" key="1">
    <citation type="submission" date="2016-07" db="EMBL/GenBank/DDBJ databases">
        <authorList>
            <person name="Florea S."/>
            <person name="Webb J.S."/>
            <person name="Jaromczyk J."/>
            <person name="Schardl C.L."/>
        </authorList>
    </citation>
    <scope>NUCLEOTIDE SEQUENCE [LARGE SCALE GENOMIC DNA]</scope>
    <source>
        <strain evidence="13">Z6</strain>
    </source>
</reference>
<dbReference type="NCBIfam" id="TIGR01245">
    <property type="entry name" value="trpD"/>
    <property type="match status" value="1"/>
</dbReference>
<feature type="binding site" evidence="9">
    <location>
        <position position="87"/>
    </location>
    <ligand>
        <name>5-phospho-alpha-D-ribose 1-diphosphate</name>
        <dbReference type="ChEBI" id="CHEBI:58017"/>
    </ligand>
</feature>
<feature type="binding site" evidence="9">
    <location>
        <position position="225"/>
    </location>
    <ligand>
        <name>Mg(2+)</name>
        <dbReference type="ChEBI" id="CHEBI:18420"/>
        <label>2</label>
    </ligand>
</feature>
<dbReference type="SUPFAM" id="SSF47648">
    <property type="entry name" value="Nucleoside phosphorylase/phosphoribosyltransferase N-terminal domain"/>
    <property type="match status" value="1"/>
</dbReference>
<keyword evidence="9" id="KW-0479">Metal-binding</keyword>
<evidence type="ECO:0000313" key="12">
    <source>
        <dbReference type="EMBL" id="OCL25332.1"/>
    </source>
</evidence>
<comment type="catalytic activity">
    <reaction evidence="7 9">
        <text>N-(5-phospho-beta-D-ribosyl)anthranilate + diphosphate = 5-phospho-alpha-D-ribose 1-diphosphate + anthranilate</text>
        <dbReference type="Rhea" id="RHEA:11768"/>
        <dbReference type="ChEBI" id="CHEBI:16567"/>
        <dbReference type="ChEBI" id="CHEBI:18277"/>
        <dbReference type="ChEBI" id="CHEBI:33019"/>
        <dbReference type="ChEBI" id="CHEBI:58017"/>
        <dbReference type="EC" id="2.4.2.18"/>
    </reaction>
</comment>
<dbReference type="PANTHER" id="PTHR43285:SF2">
    <property type="entry name" value="ANTHRANILATE PHOSPHORIBOSYLTRANSFERASE"/>
    <property type="match status" value="1"/>
</dbReference>
<dbReference type="GO" id="GO:0000162">
    <property type="term" value="P:L-tryptophan biosynthetic process"/>
    <property type="evidence" value="ECO:0007669"/>
    <property type="project" value="UniProtKB-UniRule"/>
</dbReference>
<evidence type="ECO:0000256" key="9">
    <source>
        <dbReference type="HAMAP-Rule" id="MF_00211"/>
    </source>
</evidence>
<dbReference type="GO" id="GO:0005829">
    <property type="term" value="C:cytosol"/>
    <property type="evidence" value="ECO:0007669"/>
    <property type="project" value="TreeGrafter"/>
</dbReference>
<dbReference type="EC" id="2.4.2.18" evidence="9"/>
<dbReference type="HAMAP" id="MF_00211">
    <property type="entry name" value="TrpD"/>
    <property type="match status" value="1"/>
</dbReference>
<keyword evidence="9" id="KW-0460">Magnesium</keyword>
<keyword evidence="3 9" id="KW-0328">Glycosyltransferase</keyword>
<comment type="subunit">
    <text evidence="9">Homodimer.</text>
</comment>
<dbReference type="PANTHER" id="PTHR43285">
    <property type="entry name" value="ANTHRANILATE PHOSPHORIBOSYLTRANSFERASE"/>
    <property type="match status" value="1"/>
</dbReference>
<feature type="binding site" evidence="9">
    <location>
        <position position="165"/>
    </location>
    <ligand>
        <name>anthranilate</name>
        <dbReference type="ChEBI" id="CHEBI:16567"/>
        <label>2</label>
    </ligand>
</feature>
<name>A0A1C0A5B8_9FIRM</name>
<dbReference type="SUPFAM" id="SSF52418">
    <property type="entry name" value="Nucleoside phosphorylase/phosphoribosyltransferase catalytic domain"/>
    <property type="match status" value="1"/>
</dbReference>
<keyword evidence="6 9" id="KW-0057">Aromatic amino acid biosynthesis</keyword>
<evidence type="ECO:0000256" key="3">
    <source>
        <dbReference type="ARBA" id="ARBA00022676"/>
    </source>
</evidence>
<evidence type="ECO:0000256" key="7">
    <source>
        <dbReference type="ARBA" id="ARBA00052328"/>
    </source>
</evidence>
<feature type="domain" description="Glycosyl transferase family 3" evidence="10">
    <location>
        <begin position="73"/>
        <end position="323"/>
    </location>
</feature>
<feature type="binding site" evidence="9">
    <location>
        <position position="79"/>
    </location>
    <ligand>
        <name>5-phospho-alpha-D-ribose 1-diphosphate</name>
        <dbReference type="ChEBI" id="CHEBI:58017"/>
    </ligand>
</feature>
<dbReference type="OrthoDB" id="9806430at2"/>
<dbReference type="InterPro" id="IPR005940">
    <property type="entry name" value="Anthranilate_Pribosyl_Tfrase"/>
</dbReference>
<feature type="domain" description="Glycosyl transferase family 3 N-terminal" evidence="11">
    <location>
        <begin position="3"/>
        <end position="64"/>
    </location>
</feature>
<evidence type="ECO:0000256" key="2">
    <source>
        <dbReference type="ARBA" id="ARBA00022605"/>
    </source>
</evidence>
<sequence>MRRVINKVINGDNLSIEESRDAMEAIMIGEATSAQIASFITALRMKGETIEEITGAALVMREKASKIETNQDVLVDVCGTGGDKLNTFNISTTTAFVVAAAGVAVAKHGNRSVSSKSGSADLLERLGVNLNLSPAQVGSCIDEIGIGFMYAPVFHQAMKYAIGPRKEIGARTIFNLLGPLTNPAEAGVQLLGVYSSELTEPIAYVLKNLGVKSAFVVHGMVGLDELSTVGETKVSQLKDDEVKTYNLHPRELGLEEATIEDLAGGNPEENAEITLDILKGKAGKKRDIVILNVAAALVAVDKAESLVEGVELAAQIIDEGLALKKLEELVEVSNRLAKEVS</sequence>
<dbReference type="AlphaFoldDB" id="A0A1C0A5B8"/>
<dbReference type="UniPathway" id="UPA00035">
    <property type="reaction ID" value="UER00041"/>
</dbReference>
<dbReference type="EMBL" id="LWDV01000010">
    <property type="protein sequence ID" value="OCL25332.1"/>
    <property type="molecule type" value="Genomic_DNA"/>
</dbReference>
<organism evidence="12 13">
    <name type="scientific">Orenia metallireducens</name>
    <dbReference type="NCBI Taxonomy" id="1413210"/>
    <lineage>
        <taxon>Bacteria</taxon>
        <taxon>Bacillati</taxon>
        <taxon>Bacillota</taxon>
        <taxon>Clostridia</taxon>
        <taxon>Halanaerobiales</taxon>
        <taxon>Halobacteroidaceae</taxon>
        <taxon>Orenia</taxon>
    </lineage>
</organism>
<evidence type="ECO:0000256" key="5">
    <source>
        <dbReference type="ARBA" id="ARBA00022822"/>
    </source>
</evidence>
<feature type="binding site" evidence="9">
    <location>
        <position position="119"/>
    </location>
    <ligand>
        <name>5-phospho-alpha-D-ribose 1-diphosphate</name>
        <dbReference type="ChEBI" id="CHEBI:58017"/>
    </ligand>
</feature>
<evidence type="ECO:0000256" key="6">
    <source>
        <dbReference type="ARBA" id="ARBA00023141"/>
    </source>
</evidence>
<feature type="binding site" evidence="9">
    <location>
        <position position="79"/>
    </location>
    <ligand>
        <name>anthranilate</name>
        <dbReference type="ChEBI" id="CHEBI:16567"/>
        <label>1</label>
    </ligand>
</feature>
<dbReference type="Gene3D" id="3.40.1030.10">
    <property type="entry name" value="Nucleoside phosphorylase/phosphoribosyltransferase catalytic domain"/>
    <property type="match status" value="1"/>
</dbReference>